<dbReference type="Pfam" id="PF03886">
    <property type="entry name" value="ABC_trans_aux"/>
    <property type="match status" value="1"/>
</dbReference>
<comment type="caution">
    <text evidence="2">The sequence shown here is derived from an EMBL/GenBank/DDBJ whole genome shotgun (WGS) entry which is preliminary data.</text>
</comment>
<dbReference type="AlphaFoldDB" id="B1G803"/>
<dbReference type="Proteomes" id="UP000005045">
    <property type="component" value="Unassembled WGS sequence"/>
</dbReference>
<evidence type="ECO:0000259" key="1">
    <source>
        <dbReference type="Pfam" id="PF03886"/>
    </source>
</evidence>
<dbReference type="EMBL" id="ABLD01000024">
    <property type="protein sequence ID" value="EDT07707.1"/>
    <property type="molecule type" value="Genomic_DNA"/>
</dbReference>
<organism evidence="2 3">
    <name type="scientific">Paraburkholderia graminis (strain ATCC 700544 / DSM 17151 / LMG 18924 / NCIMB 13744 / C4D1M)</name>
    <dbReference type="NCBI Taxonomy" id="396598"/>
    <lineage>
        <taxon>Bacteria</taxon>
        <taxon>Pseudomonadati</taxon>
        <taxon>Pseudomonadota</taxon>
        <taxon>Betaproteobacteria</taxon>
        <taxon>Burkholderiales</taxon>
        <taxon>Burkholderiaceae</taxon>
        <taxon>Paraburkholderia</taxon>
    </lineage>
</organism>
<sequence>MSRYSRRPLAGFAALAPCAALIASVASVALVALGALSACSSPPSRFYTLAGGLASSEVRSAAPPLLMIDVAAVDVPAQVARSALVVQTSATRVDVLEQARWASLPADEIRLALSQQLAQQLDAIDVSRSPRPAGVSVYRVKLSVQRFESWPGSHALIDAVWSVRALSEEAVLTCRSVVSEPVGAGNDALVAGHRQALQQIAANVADGIRALDAAARAHRLVRGQTAPPCPAQ</sequence>
<accession>B1G803</accession>
<dbReference type="OrthoDB" id="1494661at2"/>
<protein>
    <recommendedName>
        <fullName evidence="1">ABC-type transport auxiliary lipoprotein component domain-containing protein</fullName>
    </recommendedName>
</protein>
<proteinExistence type="predicted"/>
<evidence type="ECO:0000313" key="2">
    <source>
        <dbReference type="EMBL" id="EDT07707.1"/>
    </source>
</evidence>
<feature type="domain" description="ABC-type transport auxiliary lipoprotein component" evidence="1">
    <location>
        <begin position="47"/>
        <end position="205"/>
    </location>
</feature>
<dbReference type="Gene3D" id="3.40.50.10610">
    <property type="entry name" value="ABC-type transport auxiliary lipoprotein component"/>
    <property type="match status" value="1"/>
</dbReference>
<reference evidence="2 3" key="1">
    <citation type="submission" date="2008-03" db="EMBL/GenBank/DDBJ databases">
        <title>Sequencing of the draft genome and assembly of Burkholderia graminis C4D1M.</title>
        <authorList>
            <consortium name="US DOE Joint Genome Institute (JGI-PGF)"/>
            <person name="Copeland A."/>
            <person name="Lucas S."/>
            <person name="Lapidus A."/>
            <person name="Glavina del Rio T."/>
            <person name="Dalin E."/>
            <person name="Tice H."/>
            <person name="Bruce D."/>
            <person name="Goodwin L."/>
            <person name="Pitluck S."/>
            <person name="Larimer F."/>
            <person name="Land M.L."/>
            <person name="Hauser L."/>
            <person name="Tiedje J."/>
            <person name="Richardson P."/>
        </authorList>
    </citation>
    <scope>NUCLEOTIDE SEQUENCE [LARGE SCALE GENOMIC DNA]</scope>
    <source>
        <strain evidence="3">ATCC 700544 / DSM 17151 / LMG 18924 / NCIMB 13744 / C4D1M</strain>
    </source>
</reference>
<keyword evidence="3" id="KW-1185">Reference proteome</keyword>
<dbReference type="SUPFAM" id="SSF159594">
    <property type="entry name" value="XCC0632-like"/>
    <property type="match status" value="1"/>
</dbReference>
<dbReference type="RefSeq" id="WP_006052059.1">
    <property type="nucleotide sequence ID" value="NZ_ABLD01000024.1"/>
</dbReference>
<evidence type="ECO:0000313" key="3">
    <source>
        <dbReference type="Proteomes" id="UP000005045"/>
    </source>
</evidence>
<dbReference type="InterPro" id="IPR005586">
    <property type="entry name" value="ABC_trans_aux"/>
</dbReference>
<gene>
    <name evidence="2" type="ORF">BgramDRAFT_5490</name>
</gene>
<name>B1G803_PARG4</name>